<keyword evidence="1" id="KW-0245">EGF-like domain</keyword>
<organism evidence="3 4">
    <name type="scientific">Acropora cervicornis</name>
    <name type="common">Staghorn coral</name>
    <dbReference type="NCBI Taxonomy" id="6130"/>
    <lineage>
        <taxon>Eukaryota</taxon>
        <taxon>Metazoa</taxon>
        <taxon>Cnidaria</taxon>
        <taxon>Anthozoa</taxon>
        <taxon>Hexacorallia</taxon>
        <taxon>Scleractinia</taxon>
        <taxon>Astrocoeniina</taxon>
        <taxon>Acroporidae</taxon>
        <taxon>Acropora</taxon>
    </lineage>
</organism>
<feature type="disulfide bond" evidence="1">
    <location>
        <begin position="222"/>
        <end position="231"/>
    </location>
</feature>
<keyword evidence="1" id="KW-1015">Disulfide bond</keyword>
<proteinExistence type="predicted"/>
<sequence>MIRARHGADFLVISWKFNANFSHYRILFRDSKSSNASDEAGPMPCVLSQNSICSFCISNINRGVSCSTLDRRYSQSIGSEMDFEKTVSVKVESCADIFPKDCVAYSGWMDYTIPPGAPSPVLNVHARPLSSKRVEITWSLPDQTRGTIVLYTVFYRAQKMFVAQRKWIEFVVNAYGSSEDELYIEQAHFDHVTKADADECVSSPCKYNGRCQVDGSTFVCECIGDWDGHICSGM</sequence>
<dbReference type="Proteomes" id="UP001249851">
    <property type="component" value="Unassembled WGS sequence"/>
</dbReference>
<dbReference type="SUPFAM" id="SSF57196">
    <property type="entry name" value="EGF/Laminin"/>
    <property type="match status" value="1"/>
</dbReference>
<evidence type="ECO:0000313" key="4">
    <source>
        <dbReference type="Proteomes" id="UP001249851"/>
    </source>
</evidence>
<dbReference type="AlphaFoldDB" id="A0AAD9QRS6"/>
<dbReference type="InterPro" id="IPR000742">
    <property type="entry name" value="EGF"/>
</dbReference>
<comment type="caution">
    <text evidence="3">The sequence shown here is derived from an EMBL/GenBank/DDBJ whole genome shotgun (WGS) entry which is preliminary data.</text>
</comment>
<comment type="caution">
    <text evidence="1">Lacks conserved residue(s) required for the propagation of feature annotation.</text>
</comment>
<reference evidence="3" key="1">
    <citation type="journal article" date="2023" name="G3 (Bethesda)">
        <title>Whole genome assembly and annotation of the endangered Caribbean coral Acropora cervicornis.</title>
        <authorList>
            <person name="Selwyn J.D."/>
            <person name="Vollmer S.V."/>
        </authorList>
    </citation>
    <scope>NUCLEOTIDE SEQUENCE</scope>
    <source>
        <strain evidence="3">K2</strain>
    </source>
</reference>
<dbReference type="CDD" id="cd00054">
    <property type="entry name" value="EGF_CA"/>
    <property type="match status" value="1"/>
</dbReference>
<dbReference type="SUPFAM" id="SSF49265">
    <property type="entry name" value="Fibronectin type III"/>
    <property type="match status" value="1"/>
</dbReference>
<accession>A0AAD9QRS6</accession>
<evidence type="ECO:0000259" key="2">
    <source>
        <dbReference type="PROSITE" id="PS50026"/>
    </source>
</evidence>
<reference evidence="3" key="2">
    <citation type="journal article" date="2023" name="Science">
        <title>Genomic signatures of disease resistance in endangered staghorn corals.</title>
        <authorList>
            <person name="Vollmer S.V."/>
            <person name="Selwyn J.D."/>
            <person name="Despard B.A."/>
            <person name="Roesel C.L."/>
        </authorList>
    </citation>
    <scope>NUCLEOTIDE SEQUENCE</scope>
    <source>
        <strain evidence="3">K2</strain>
    </source>
</reference>
<feature type="domain" description="EGF-like" evidence="2">
    <location>
        <begin position="196"/>
        <end position="232"/>
    </location>
</feature>
<evidence type="ECO:0000256" key="1">
    <source>
        <dbReference type="PROSITE-ProRule" id="PRU00076"/>
    </source>
</evidence>
<dbReference type="InterPro" id="IPR013783">
    <property type="entry name" value="Ig-like_fold"/>
</dbReference>
<dbReference type="InterPro" id="IPR003961">
    <property type="entry name" value="FN3_dom"/>
</dbReference>
<gene>
    <name evidence="3" type="ORF">P5673_009827</name>
</gene>
<dbReference type="CDD" id="cd00063">
    <property type="entry name" value="FN3"/>
    <property type="match status" value="1"/>
</dbReference>
<dbReference type="EMBL" id="JARQWQ010000017">
    <property type="protein sequence ID" value="KAK2566332.1"/>
    <property type="molecule type" value="Genomic_DNA"/>
</dbReference>
<evidence type="ECO:0000313" key="3">
    <source>
        <dbReference type="EMBL" id="KAK2566332.1"/>
    </source>
</evidence>
<dbReference type="PROSITE" id="PS00022">
    <property type="entry name" value="EGF_1"/>
    <property type="match status" value="1"/>
</dbReference>
<dbReference type="PROSITE" id="PS50026">
    <property type="entry name" value="EGF_3"/>
    <property type="match status" value="1"/>
</dbReference>
<name>A0AAD9QRS6_ACRCE</name>
<dbReference type="Gene3D" id="2.60.40.10">
    <property type="entry name" value="Immunoglobulins"/>
    <property type="match status" value="1"/>
</dbReference>
<dbReference type="Gene3D" id="2.10.25.10">
    <property type="entry name" value="Laminin"/>
    <property type="match status" value="1"/>
</dbReference>
<keyword evidence="4" id="KW-1185">Reference proteome</keyword>
<dbReference type="InterPro" id="IPR036116">
    <property type="entry name" value="FN3_sf"/>
</dbReference>
<protein>
    <recommendedName>
        <fullName evidence="2">EGF-like domain-containing protein</fullName>
    </recommendedName>
</protein>